<evidence type="ECO:0000313" key="3">
    <source>
        <dbReference type="EMBL" id="KAK4463909.1"/>
    </source>
</evidence>
<name>A0AAV9HSX0_9PEZI</name>
<organism evidence="3 4">
    <name type="scientific">Cladorrhinum samala</name>
    <dbReference type="NCBI Taxonomy" id="585594"/>
    <lineage>
        <taxon>Eukaryota</taxon>
        <taxon>Fungi</taxon>
        <taxon>Dikarya</taxon>
        <taxon>Ascomycota</taxon>
        <taxon>Pezizomycotina</taxon>
        <taxon>Sordariomycetes</taxon>
        <taxon>Sordariomycetidae</taxon>
        <taxon>Sordariales</taxon>
        <taxon>Podosporaceae</taxon>
        <taxon>Cladorrhinum</taxon>
    </lineage>
</organism>
<gene>
    <name evidence="3" type="ORF">QBC42DRAFT_345125</name>
</gene>
<evidence type="ECO:0000313" key="4">
    <source>
        <dbReference type="Proteomes" id="UP001321749"/>
    </source>
</evidence>
<dbReference type="GO" id="GO:0008168">
    <property type="term" value="F:methyltransferase activity"/>
    <property type="evidence" value="ECO:0007669"/>
    <property type="project" value="UniProtKB-KW"/>
</dbReference>
<dbReference type="Pfam" id="PF13489">
    <property type="entry name" value="Methyltransf_23"/>
    <property type="match status" value="1"/>
</dbReference>
<comment type="caution">
    <text evidence="3">The sequence shown here is derived from an EMBL/GenBank/DDBJ whole genome shotgun (WGS) entry which is preliminary data.</text>
</comment>
<evidence type="ECO:0000256" key="2">
    <source>
        <dbReference type="SAM" id="MobiDB-lite"/>
    </source>
</evidence>
<feature type="region of interest" description="Disordered" evidence="2">
    <location>
        <begin position="1"/>
        <end position="21"/>
    </location>
</feature>
<dbReference type="Gene3D" id="3.40.50.150">
    <property type="entry name" value="Vaccinia Virus protein VP39"/>
    <property type="match status" value="1"/>
</dbReference>
<comment type="similarity">
    <text evidence="1">Belongs to the methyltransferase superfamily. LaeA methyltransferase family.</text>
</comment>
<dbReference type="EMBL" id="MU864954">
    <property type="protein sequence ID" value="KAK4463909.1"/>
    <property type="molecule type" value="Genomic_DNA"/>
</dbReference>
<reference evidence="3" key="1">
    <citation type="journal article" date="2023" name="Mol. Phylogenet. Evol.">
        <title>Genome-scale phylogeny and comparative genomics of the fungal order Sordariales.</title>
        <authorList>
            <person name="Hensen N."/>
            <person name="Bonometti L."/>
            <person name="Westerberg I."/>
            <person name="Brannstrom I.O."/>
            <person name="Guillou S."/>
            <person name="Cros-Aarteil S."/>
            <person name="Calhoun S."/>
            <person name="Haridas S."/>
            <person name="Kuo A."/>
            <person name="Mondo S."/>
            <person name="Pangilinan J."/>
            <person name="Riley R."/>
            <person name="LaButti K."/>
            <person name="Andreopoulos B."/>
            <person name="Lipzen A."/>
            <person name="Chen C."/>
            <person name="Yan M."/>
            <person name="Daum C."/>
            <person name="Ng V."/>
            <person name="Clum A."/>
            <person name="Steindorff A."/>
            <person name="Ohm R.A."/>
            <person name="Martin F."/>
            <person name="Silar P."/>
            <person name="Natvig D.O."/>
            <person name="Lalanne C."/>
            <person name="Gautier V."/>
            <person name="Ament-Velasquez S.L."/>
            <person name="Kruys A."/>
            <person name="Hutchinson M.I."/>
            <person name="Powell A.J."/>
            <person name="Barry K."/>
            <person name="Miller A.N."/>
            <person name="Grigoriev I.V."/>
            <person name="Debuchy R."/>
            <person name="Gladieux P."/>
            <person name="Hiltunen Thoren M."/>
            <person name="Johannesson H."/>
        </authorList>
    </citation>
    <scope>NUCLEOTIDE SEQUENCE</scope>
    <source>
        <strain evidence="3">PSN324</strain>
    </source>
</reference>
<dbReference type="Proteomes" id="UP001321749">
    <property type="component" value="Unassembled WGS sequence"/>
</dbReference>
<dbReference type="GO" id="GO:0032259">
    <property type="term" value="P:methylation"/>
    <property type="evidence" value="ECO:0007669"/>
    <property type="project" value="UniProtKB-KW"/>
</dbReference>
<dbReference type="PANTHER" id="PTHR43591:SF31">
    <property type="entry name" value="LAEA-LIKE, PUTATIVE (AFU_ORTHOLOGUE AFUA_8G01930)-RELATED"/>
    <property type="match status" value="1"/>
</dbReference>
<reference evidence="3" key="2">
    <citation type="submission" date="2023-06" db="EMBL/GenBank/DDBJ databases">
        <authorList>
            <consortium name="Lawrence Berkeley National Laboratory"/>
            <person name="Mondo S.J."/>
            <person name="Hensen N."/>
            <person name="Bonometti L."/>
            <person name="Westerberg I."/>
            <person name="Brannstrom I.O."/>
            <person name="Guillou S."/>
            <person name="Cros-Aarteil S."/>
            <person name="Calhoun S."/>
            <person name="Haridas S."/>
            <person name="Kuo A."/>
            <person name="Pangilinan J."/>
            <person name="Riley R."/>
            <person name="Labutti K."/>
            <person name="Andreopoulos B."/>
            <person name="Lipzen A."/>
            <person name="Chen C."/>
            <person name="Yanf M."/>
            <person name="Daum C."/>
            <person name="Ng V."/>
            <person name="Clum A."/>
            <person name="Steindorff A."/>
            <person name="Ohm R."/>
            <person name="Martin F."/>
            <person name="Silar P."/>
            <person name="Natvig D."/>
            <person name="Lalanne C."/>
            <person name="Gautier V."/>
            <person name="Ament-Velasquez S.L."/>
            <person name="Kruys A."/>
            <person name="Hutchinson M.I."/>
            <person name="Powell A.J."/>
            <person name="Barry K."/>
            <person name="Miller A.N."/>
            <person name="Grigoriev I.V."/>
            <person name="Debuchy R."/>
            <person name="Gladieux P."/>
            <person name="Thoren M.H."/>
            <person name="Johannesson H."/>
        </authorList>
    </citation>
    <scope>NUCLEOTIDE SEQUENCE</scope>
    <source>
        <strain evidence="3">PSN324</strain>
    </source>
</reference>
<dbReference type="PANTHER" id="PTHR43591">
    <property type="entry name" value="METHYLTRANSFERASE"/>
    <property type="match status" value="1"/>
</dbReference>
<accession>A0AAV9HSX0</accession>
<evidence type="ECO:0000256" key="1">
    <source>
        <dbReference type="ARBA" id="ARBA00038158"/>
    </source>
</evidence>
<protein>
    <submittedName>
        <fullName evidence="3">S-adenosyl-L-methionine-dependent methyltransferase</fullName>
    </submittedName>
</protein>
<dbReference type="AlphaFoldDB" id="A0AAV9HSX0"/>
<proteinExistence type="inferred from homology"/>
<keyword evidence="3" id="KW-0489">Methyltransferase</keyword>
<dbReference type="InterPro" id="IPR029063">
    <property type="entry name" value="SAM-dependent_MTases_sf"/>
</dbReference>
<keyword evidence="4" id="KW-1185">Reference proteome</keyword>
<dbReference type="CDD" id="cd02440">
    <property type="entry name" value="AdoMet_MTases"/>
    <property type="match status" value="1"/>
</dbReference>
<keyword evidence="3" id="KW-0808">Transferase</keyword>
<sequence length="330" mass="37411">MAKFELGTGVIEPDDVHDERAEDDLASDTTSLMSSILQYRHENGRTYHAYKDGSYVLPNDPAETERLDLQHNLLMMTFGGKLHLAPLEKKLRRVLDAGCGTGIWAVDFAEEHPDTQVVGIDLSPCQPVFIPHNVTFYVDDLEDEWTFSQPFDFIFTRFMTGSIKDWPKYFKQCYDNLAPGGTLEVQDILYPMTADDDSFPPESPLRRWSELLAEAFAAIGRPMNSALKYKQQLTDAGFTDLVEFKAKWPQNGWPRDPKYKQIGHWAYENGNAALEALSLAVLTRSKDGGGLGWKVEEVHALLTGVRKDLKNLRIHAYWPMYAIHAKKPAN</sequence>
<feature type="compositionally biased region" description="Acidic residues" evidence="2">
    <location>
        <begin position="12"/>
        <end position="21"/>
    </location>
</feature>
<dbReference type="SUPFAM" id="SSF53335">
    <property type="entry name" value="S-adenosyl-L-methionine-dependent methyltransferases"/>
    <property type="match status" value="1"/>
</dbReference>